<dbReference type="InterPro" id="IPR051840">
    <property type="entry name" value="NifX/NifY_domain"/>
</dbReference>
<comment type="caution">
    <text evidence="2">The sequence shown here is derived from an EMBL/GenBank/DDBJ whole genome shotgun (WGS) entry which is preliminary data.</text>
</comment>
<gene>
    <name evidence="2" type="ORF">ENK44_02640</name>
</gene>
<evidence type="ECO:0000259" key="1">
    <source>
        <dbReference type="Pfam" id="PF02579"/>
    </source>
</evidence>
<protein>
    <submittedName>
        <fullName evidence="2">Iron-molybdenum cofactor biosynthesis protein</fullName>
    </submittedName>
</protein>
<proteinExistence type="predicted"/>
<evidence type="ECO:0000313" key="2">
    <source>
        <dbReference type="EMBL" id="HGY54578.1"/>
    </source>
</evidence>
<dbReference type="Proteomes" id="UP000885779">
    <property type="component" value="Unassembled WGS sequence"/>
</dbReference>
<dbReference type="PANTHER" id="PTHR33937:SF2">
    <property type="entry name" value="DINITROGENASE IRON-MOLYBDENUM COFACTOR BIOSYNTHESIS DOMAIN-CONTAINING PROTEIN"/>
    <property type="match status" value="1"/>
</dbReference>
<reference evidence="2" key="1">
    <citation type="journal article" date="2020" name="mSystems">
        <title>Genome- and Community-Level Interaction Insights into Carbon Utilization and Element Cycling Functions of Hydrothermarchaeota in Hydrothermal Sediment.</title>
        <authorList>
            <person name="Zhou Z."/>
            <person name="Liu Y."/>
            <person name="Xu W."/>
            <person name="Pan J."/>
            <person name="Luo Z.H."/>
            <person name="Li M."/>
        </authorList>
    </citation>
    <scope>NUCLEOTIDE SEQUENCE [LARGE SCALE GENOMIC DNA]</scope>
    <source>
        <strain evidence="2">HyVt-577</strain>
    </source>
</reference>
<dbReference type="Pfam" id="PF02579">
    <property type="entry name" value="Nitro_FeMo-Co"/>
    <property type="match status" value="1"/>
</dbReference>
<dbReference type="AlphaFoldDB" id="A0A7V4TYN6"/>
<dbReference type="Gene3D" id="3.30.420.130">
    <property type="entry name" value="Dinitrogenase iron-molybdenum cofactor biosynthesis domain"/>
    <property type="match status" value="1"/>
</dbReference>
<dbReference type="EMBL" id="DRQG01000023">
    <property type="protein sequence ID" value="HGY54578.1"/>
    <property type="molecule type" value="Genomic_DNA"/>
</dbReference>
<dbReference type="CDD" id="cd00562">
    <property type="entry name" value="NifX_NifB"/>
    <property type="match status" value="1"/>
</dbReference>
<dbReference type="SUPFAM" id="SSF53146">
    <property type="entry name" value="Nitrogenase accessory factor-like"/>
    <property type="match status" value="1"/>
</dbReference>
<dbReference type="PANTHER" id="PTHR33937">
    <property type="entry name" value="IRON-MOLYBDENUM PROTEIN-RELATED-RELATED"/>
    <property type="match status" value="1"/>
</dbReference>
<dbReference type="InterPro" id="IPR036105">
    <property type="entry name" value="DiNase_FeMo-co_biosyn_sf"/>
</dbReference>
<accession>A0A7V4TYN6</accession>
<feature type="domain" description="Dinitrogenase iron-molybdenum cofactor biosynthesis" evidence="1">
    <location>
        <begin position="9"/>
        <end position="110"/>
    </location>
</feature>
<name>A0A7V4TYN6_CALAY</name>
<organism evidence="2">
    <name type="scientific">Caldithrix abyssi</name>
    <dbReference type="NCBI Taxonomy" id="187145"/>
    <lineage>
        <taxon>Bacteria</taxon>
        <taxon>Pseudomonadati</taxon>
        <taxon>Calditrichota</taxon>
        <taxon>Calditrichia</taxon>
        <taxon>Calditrichales</taxon>
        <taxon>Calditrichaceae</taxon>
        <taxon>Caldithrix</taxon>
    </lineage>
</organism>
<dbReference type="InterPro" id="IPR003731">
    <property type="entry name" value="Di-Nase_FeMo-co_biosynth"/>
</dbReference>
<sequence length="123" mass="13718">MKIAIASNDGQTIAGHFGRTRGFVFYEVENGKIVHKEYRTNDFTGHARGMSGQSHDMDRHGPILFALSGCQAVISQGMGRRIYDDLQSAGIEAFIVRETDTDKAVELYIKQELQDNPDEGCEH</sequence>